<dbReference type="GO" id="GO:0004709">
    <property type="term" value="F:MAP kinase kinase kinase activity"/>
    <property type="evidence" value="ECO:0007669"/>
    <property type="project" value="UniProtKB-EC"/>
</dbReference>
<dbReference type="GO" id="GO:0005524">
    <property type="term" value="F:ATP binding"/>
    <property type="evidence" value="ECO:0007669"/>
    <property type="project" value="UniProtKB-UniRule"/>
</dbReference>
<reference evidence="18" key="1">
    <citation type="submission" date="2020-11" db="EMBL/GenBank/DDBJ databases">
        <authorList>
            <person name="Tran Van P."/>
        </authorList>
    </citation>
    <scope>NUCLEOTIDE SEQUENCE</scope>
</reference>
<evidence type="ECO:0000256" key="4">
    <source>
        <dbReference type="ARBA" id="ARBA00017660"/>
    </source>
</evidence>
<keyword evidence="10 14" id="KW-0067">ATP-binding</keyword>
<dbReference type="GO" id="GO:0009893">
    <property type="term" value="P:positive regulation of metabolic process"/>
    <property type="evidence" value="ECO:0007669"/>
    <property type="project" value="UniProtKB-ARBA"/>
</dbReference>
<protein>
    <recommendedName>
        <fullName evidence="4">Mitogen-activated protein kinase kinase kinase 7</fullName>
        <ecNumber evidence="3">2.7.11.25</ecNumber>
    </recommendedName>
</protein>
<dbReference type="Gene3D" id="3.30.200.20">
    <property type="entry name" value="Phosphorylase Kinase, domain 1"/>
    <property type="match status" value="1"/>
</dbReference>
<dbReference type="SMART" id="SM00220">
    <property type="entry name" value="S_TKc"/>
    <property type="match status" value="1"/>
</dbReference>
<evidence type="ECO:0000256" key="2">
    <source>
        <dbReference type="ARBA" id="ARBA00006529"/>
    </source>
</evidence>
<feature type="domain" description="Protein kinase" evidence="17">
    <location>
        <begin position="114"/>
        <end position="368"/>
    </location>
</feature>
<evidence type="ECO:0000259" key="17">
    <source>
        <dbReference type="PROSITE" id="PS50011"/>
    </source>
</evidence>
<evidence type="ECO:0000256" key="14">
    <source>
        <dbReference type="PROSITE-ProRule" id="PRU10141"/>
    </source>
</evidence>
<dbReference type="PROSITE" id="PS00108">
    <property type="entry name" value="PROTEIN_KINASE_ST"/>
    <property type="match status" value="1"/>
</dbReference>
<dbReference type="InterPro" id="IPR017441">
    <property type="entry name" value="Protein_kinase_ATP_BS"/>
</dbReference>
<evidence type="ECO:0000256" key="8">
    <source>
        <dbReference type="ARBA" id="ARBA00022741"/>
    </source>
</evidence>
<dbReference type="AlphaFoldDB" id="A0A7R9ETN5"/>
<evidence type="ECO:0000256" key="15">
    <source>
        <dbReference type="SAM" id="Coils"/>
    </source>
</evidence>
<proteinExistence type="inferred from homology"/>
<dbReference type="PROSITE" id="PS50011">
    <property type="entry name" value="PROTEIN_KINASE_DOM"/>
    <property type="match status" value="1"/>
</dbReference>
<evidence type="ECO:0000256" key="9">
    <source>
        <dbReference type="ARBA" id="ARBA00022777"/>
    </source>
</evidence>
<comment type="catalytic activity">
    <reaction evidence="12">
        <text>L-threonyl-[protein] + ATP = O-phospho-L-threonyl-[protein] + ADP + H(+)</text>
        <dbReference type="Rhea" id="RHEA:46608"/>
        <dbReference type="Rhea" id="RHEA-COMP:11060"/>
        <dbReference type="Rhea" id="RHEA-COMP:11605"/>
        <dbReference type="ChEBI" id="CHEBI:15378"/>
        <dbReference type="ChEBI" id="CHEBI:30013"/>
        <dbReference type="ChEBI" id="CHEBI:30616"/>
        <dbReference type="ChEBI" id="CHEBI:61977"/>
        <dbReference type="ChEBI" id="CHEBI:456216"/>
        <dbReference type="EC" id="2.7.11.25"/>
    </reaction>
</comment>
<dbReference type="PANTHER" id="PTHR46716">
    <property type="entry name" value="MITOGEN-ACTIVATED PROTEIN KINASE KINASE KINASE 7"/>
    <property type="match status" value="1"/>
</dbReference>
<keyword evidence="7" id="KW-0479">Metal-binding</keyword>
<evidence type="ECO:0000313" key="18">
    <source>
        <dbReference type="EMBL" id="CAD7440663.1"/>
    </source>
</evidence>
<dbReference type="EMBL" id="OD565048">
    <property type="protein sequence ID" value="CAD7440663.1"/>
    <property type="molecule type" value="Genomic_DNA"/>
</dbReference>
<keyword evidence="6" id="KW-0808">Transferase</keyword>
<dbReference type="GO" id="GO:0019899">
    <property type="term" value="F:enzyme binding"/>
    <property type="evidence" value="ECO:0007669"/>
    <property type="project" value="UniProtKB-ARBA"/>
</dbReference>
<gene>
    <name evidence="18" type="ORF">TBIB3V08_LOCUS3158</name>
</gene>
<dbReference type="GO" id="GO:0046872">
    <property type="term" value="F:metal ion binding"/>
    <property type="evidence" value="ECO:0007669"/>
    <property type="project" value="UniProtKB-KW"/>
</dbReference>
<dbReference type="InterPro" id="IPR011009">
    <property type="entry name" value="Kinase-like_dom_sf"/>
</dbReference>
<keyword evidence="5" id="KW-0723">Serine/threonine-protein kinase</keyword>
<keyword evidence="15" id="KW-0175">Coiled coil</keyword>
<dbReference type="GO" id="GO:0043123">
    <property type="term" value="P:positive regulation of canonical NF-kappaB signal transduction"/>
    <property type="evidence" value="ECO:0007669"/>
    <property type="project" value="TreeGrafter"/>
</dbReference>
<evidence type="ECO:0000256" key="13">
    <source>
        <dbReference type="ARBA" id="ARBA00048329"/>
    </source>
</evidence>
<evidence type="ECO:0000256" key="11">
    <source>
        <dbReference type="ARBA" id="ARBA00022842"/>
    </source>
</evidence>
<evidence type="ECO:0000256" key="10">
    <source>
        <dbReference type="ARBA" id="ARBA00022840"/>
    </source>
</evidence>
<evidence type="ECO:0000256" key="16">
    <source>
        <dbReference type="SAM" id="MobiDB-lite"/>
    </source>
</evidence>
<dbReference type="InterPro" id="IPR008271">
    <property type="entry name" value="Ser/Thr_kinase_AS"/>
</dbReference>
<dbReference type="GO" id="GO:0007254">
    <property type="term" value="P:JNK cascade"/>
    <property type="evidence" value="ECO:0007669"/>
    <property type="project" value="TreeGrafter"/>
</dbReference>
<sequence length="769" mass="86782">MNHSVVTSTSFNTNNELVLMNHSVVTSTTFNTNNELVLMNHSGVTSTPFNTNNKLVLMNHTVVTSTYFNTNNELVLMRMKDHQGKTILSTPDQDLNPSIPVIGSPVYVDSDMFDYSTIVVGKGSFGVVWKGKWRDIYVAVKHIDSEAERNAFKVEVRQLSRVSHPNIVKLYGACTQPVCLVMEYAEGGSLYDVLHCQPRIKYSAGHAMSWALQCARGVAYLHNMQPKALIHRDLKPPNLLLIMDGKVLKICDFGTACDQQTYMTNNKGSAAWMAPEVFEGERYTEKCDVFSWGIILWEVISRRKPFGEIGGTAFRIMWAVHQGTRPPLIAGCPRPLERLMTSCWNKNPACRPSMDEVVHIMSSLLPLFSGHEDPVQYSSSDSASSLGQYGQQSSQGTAVTDKDFSTELDDTNLDITSTVLESTHTQVGSTMNGSFNFNSREDQERLSSPLYIHVEEPETWKEMNWHQNGENSEHLGIQNTVGLDKFVIQEPNSVDITVLCLVLQGVGMLPAWSESLYAGVTAGVKQTVITTASYYLFRLCAYVCVERERKTILITCDRDSNFNLPVICGIVYCESSILDHVVTKNLKISFPPSPFHRRLIRTTGAMDPIFKWGVPLETLPETPTPPHPTYLSSSTRHPELDDVYLDMLDPQFHPIPPDKNCQQSMQIFEQHKQLAQEYLKVQTEMTYLSRQMDELAERLSEAEGLSQLDQQDSEMHQEELRKLENEKENLLALRRNLTRQLQLIKGQRETSGEGSDWVVLSRQDYTPLT</sequence>
<keyword evidence="9" id="KW-0418">Kinase</keyword>
<dbReference type="SUPFAM" id="SSF56112">
    <property type="entry name" value="Protein kinase-like (PK-like)"/>
    <property type="match status" value="1"/>
</dbReference>
<evidence type="ECO:0000256" key="1">
    <source>
        <dbReference type="ARBA" id="ARBA00001946"/>
    </source>
</evidence>
<dbReference type="InterPro" id="IPR000719">
    <property type="entry name" value="Prot_kinase_dom"/>
</dbReference>
<feature type="coiled-coil region" evidence="15">
    <location>
        <begin position="706"/>
        <end position="747"/>
    </location>
</feature>
<dbReference type="PANTHER" id="PTHR46716:SF1">
    <property type="entry name" value="MITOGEN-ACTIVATED PROTEIN KINASE KINASE KINASE 7"/>
    <property type="match status" value="1"/>
</dbReference>
<dbReference type="Pfam" id="PF07714">
    <property type="entry name" value="PK_Tyr_Ser-Thr"/>
    <property type="match status" value="1"/>
</dbReference>
<dbReference type="GO" id="GO:0006950">
    <property type="term" value="P:response to stress"/>
    <property type="evidence" value="ECO:0007669"/>
    <property type="project" value="UniProtKB-ARBA"/>
</dbReference>
<keyword evidence="8 14" id="KW-0547">Nucleotide-binding</keyword>
<dbReference type="PRINTS" id="PR00109">
    <property type="entry name" value="TYRKINASE"/>
</dbReference>
<accession>A0A7R9ETN5</accession>
<organism evidence="18">
    <name type="scientific">Timema bartmani</name>
    <dbReference type="NCBI Taxonomy" id="61472"/>
    <lineage>
        <taxon>Eukaryota</taxon>
        <taxon>Metazoa</taxon>
        <taxon>Ecdysozoa</taxon>
        <taxon>Arthropoda</taxon>
        <taxon>Hexapoda</taxon>
        <taxon>Insecta</taxon>
        <taxon>Pterygota</taxon>
        <taxon>Neoptera</taxon>
        <taxon>Polyneoptera</taxon>
        <taxon>Phasmatodea</taxon>
        <taxon>Timematodea</taxon>
        <taxon>Timematoidea</taxon>
        <taxon>Timematidae</taxon>
        <taxon>Timema</taxon>
    </lineage>
</organism>
<evidence type="ECO:0000256" key="12">
    <source>
        <dbReference type="ARBA" id="ARBA00047559"/>
    </source>
</evidence>
<name>A0A7R9ETN5_9NEOP</name>
<evidence type="ECO:0000256" key="5">
    <source>
        <dbReference type="ARBA" id="ARBA00022527"/>
    </source>
</evidence>
<dbReference type="Gene3D" id="1.10.510.10">
    <property type="entry name" value="Transferase(Phosphotransferase) domain 1"/>
    <property type="match status" value="1"/>
</dbReference>
<comment type="similarity">
    <text evidence="2">Belongs to the protein kinase superfamily. STE Ser/Thr protein kinase family. MAP kinase kinase kinase subfamily.</text>
</comment>
<dbReference type="GO" id="GO:0043410">
    <property type="term" value="P:positive regulation of MAPK cascade"/>
    <property type="evidence" value="ECO:0007669"/>
    <property type="project" value="UniProtKB-ARBA"/>
</dbReference>
<comment type="catalytic activity">
    <reaction evidence="13">
        <text>L-seryl-[protein] + ATP = O-phospho-L-seryl-[protein] + ADP + H(+)</text>
        <dbReference type="Rhea" id="RHEA:17989"/>
        <dbReference type="Rhea" id="RHEA-COMP:9863"/>
        <dbReference type="Rhea" id="RHEA-COMP:11604"/>
        <dbReference type="ChEBI" id="CHEBI:15378"/>
        <dbReference type="ChEBI" id="CHEBI:29999"/>
        <dbReference type="ChEBI" id="CHEBI:30616"/>
        <dbReference type="ChEBI" id="CHEBI:83421"/>
        <dbReference type="ChEBI" id="CHEBI:456216"/>
        <dbReference type="EC" id="2.7.11.25"/>
    </reaction>
</comment>
<feature type="compositionally biased region" description="Low complexity" evidence="16">
    <location>
        <begin position="384"/>
        <end position="396"/>
    </location>
</feature>
<comment type="cofactor">
    <cofactor evidence="1">
        <name>Mg(2+)</name>
        <dbReference type="ChEBI" id="CHEBI:18420"/>
    </cofactor>
</comment>
<keyword evidence="11" id="KW-0460">Magnesium</keyword>
<dbReference type="EC" id="2.7.11.25" evidence="3"/>
<evidence type="ECO:0000256" key="7">
    <source>
        <dbReference type="ARBA" id="ARBA00022723"/>
    </source>
</evidence>
<dbReference type="CDD" id="cd14058">
    <property type="entry name" value="STKc_TAK1"/>
    <property type="match status" value="1"/>
</dbReference>
<evidence type="ECO:0000256" key="6">
    <source>
        <dbReference type="ARBA" id="ARBA00022679"/>
    </source>
</evidence>
<dbReference type="GO" id="GO:0006955">
    <property type="term" value="P:immune response"/>
    <property type="evidence" value="ECO:0007669"/>
    <property type="project" value="TreeGrafter"/>
</dbReference>
<dbReference type="InterPro" id="IPR001245">
    <property type="entry name" value="Ser-Thr/Tyr_kinase_cat_dom"/>
</dbReference>
<dbReference type="PROSITE" id="PS00107">
    <property type="entry name" value="PROTEIN_KINASE_ATP"/>
    <property type="match status" value="1"/>
</dbReference>
<dbReference type="FunFam" id="1.10.510.10:FF:000143">
    <property type="entry name" value="Mitogen-activated protein kinase kinase kinase 7"/>
    <property type="match status" value="1"/>
</dbReference>
<feature type="binding site" evidence="14">
    <location>
        <position position="141"/>
    </location>
    <ligand>
        <name>ATP</name>
        <dbReference type="ChEBI" id="CHEBI:30616"/>
    </ligand>
</feature>
<feature type="region of interest" description="Disordered" evidence="16">
    <location>
        <begin position="376"/>
        <end position="399"/>
    </location>
</feature>
<evidence type="ECO:0000256" key="3">
    <source>
        <dbReference type="ARBA" id="ARBA00012406"/>
    </source>
</evidence>